<dbReference type="RefSeq" id="WP_121371341.1">
    <property type="nucleotide sequence ID" value="NZ_RBKS01000001.1"/>
</dbReference>
<organism evidence="1 2">
    <name type="scientific">Frondihabitans australicus</name>
    <dbReference type="NCBI Taxonomy" id="386892"/>
    <lineage>
        <taxon>Bacteria</taxon>
        <taxon>Bacillati</taxon>
        <taxon>Actinomycetota</taxon>
        <taxon>Actinomycetes</taxon>
        <taxon>Micrococcales</taxon>
        <taxon>Microbacteriaceae</taxon>
        <taxon>Frondihabitans</taxon>
    </lineage>
</organism>
<evidence type="ECO:0000313" key="1">
    <source>
        <dbReference type="EMBL" id="RKR76360.1"/>
    </source>
</evidence>
<dbReference type="AlphaFoldDB" id="A0A495IKV3"/>
<proteinExistence type="predicted"/>
<accession>A0A495IKV3</accession>
<protein>
    <submittedName>
        <fullName evidence="1">Uncharacterized protein</fullName>
    </submittedName>
</protein>
<evidence type="ECO:0000313" key="2">
    <source>
        <dbReference type="Proteomes" id="UP000280008"/>
    </source>
</evidence>
<comment type="caution">
    <text evidence="1">The sequence shown here is derived from an EMBL/GenBank/DDBJ whole genome shotgun (WGS) entry which is preliminary data.</text>
</comment>
<dbReference type="EMBL" id="RBKS01000001">
    <property type="protein sequence ID" value="RKR76360.1"/>
    <property type="molecule type" value="Genomic_DNA"/>
</dbReference>
<name>A0A495IKV3_9MICO</name>
<dbReference type="Proteomes" id="UP000280008">
    <property type="component" value="Unassembled WGS sequence"/>
</dbReference>
<gene>
    <name evidence="1" type="ORF">C8E83_3530</name>
</gene>
<reference evidence="1 2" key="1">
    <citation type="submission" date="2018-10" db="EMBL/GenBank/DDBJ databases">
        <title>Sequencing the genomes of 1000 actinobacteria strains.</title>
        <authorList>
            <person name="Klenk H.-P."/>
        </authorList>
    </citation>
    <scope>NUCLEOTIDE SEQUENCE [LARGE SCALE GENOMIC DNA]</scope>
    <source>
        <strain evidence="1 2">DSM 17894</strain>
    </source>
</reference>
<sequence>MNAGTRKTFHALLGGKAPRDLSWDKVIDLFEDIADEVHRETSDRVAVTMGGHRTVFHRRHDGRLSLDDIEQARHFIRTADAPGMPVHLLVVAIDDERARLVTFDLDQAATVSTEHDLTDSDDRSRHLRTVERHTGRDDAQEENAFFDTVAADIRASGHLDFVILGHGTGKANAAAGLLDRIRAHHHDILERFAGVGDIDLSAATLTDLEDAARAVLDNGF</sequence>
<dbReference type="OrthoDB" id="73001at2"/>
<keyword evidence="2" id="KW-1185">Reference proteome</keyword>